<comment type="caution">
    <text evidence="1">The sequence shown here is derived from an EMBL/GenBank/DDBJ whole genome shotgun (WGS) entry which is preliminary data.</text>
</comment>
<dbReference type="AlphaFoldDB" id="A0A7D9KXY4"/>
<reference evidence="1" key="1">
    <citation type="submission" date="2020-04" db="EMBL/GenBank/DDBJ databases">
        <authorList>
            <person name="Alioto T."/>
            <person name="Alioto T."/>
            <person name="Gomez Garrido J."/>
        </authorList>
    </citation>
    <scope>NUCLEOTIDE SEQUENCE</scope>
    <source>
        <strain evidence="1">A484AB</strain>
    </source>
</reference>
<dbReference type="OrthoDB" id="8059405at2759"/>
<accession>A0A7D9KXY4</accession>
<dbReference type="EMBL" id="CACRXK020011591">
    <property type="protein sequence ID" value="CAB4021737.1"/>
    <property type="molecule type" value="Genomic_DNA"/>
</dbReference>
<evidence type="ECO:0000313" key="2">
    <source>
        <dbReference type="Proteomes" id="UP001152795"/>
    </source>
</evidence>
<organism evidence="1 2">
    <name type="scientific">Paramuricea clavata</name>
    <name type="common">Red gorgonian</name>
    <name type="synonym">Violescent sea-whip</name>
    <dbReference type="NCBI Taxonomy" id="317549"/>
    <lineage>
        <taxon>Eukaryota</taxon>
        <taxon>Metazoa</taxon>
        <taxon>Cnidaria</taxon>
        <taxon>Anthozoa</taxon>
        <taxon>Octocorallia</taxon>
        <taxon>Malacalcyonacea</taxon>
        <taxon>Plexauridae</taxon>
        <taxon>Paramuricea</taxon>
    </lineage>
</organism>
<feature type="non-terminal residue" evidence="1">
    <location>
        <position position="149"/>
    </location>
</feature>
<dbReference type="Proteomes" id="UP001152795">
    <property type="component" value="Unassembled WGS sequence"/>
</dbReference>
<dbReference type="PANTHER" id="PTHR47510">
    <property type="entry name" value="REVERSE TRANSCRIPTASE DOMAIN-CONTAINING PROTEIN"/>
    <property type="match status" value="1"/>
</dbReference>
<proteinExistence type="predicted"/>
<keyword evidence="2" id="KW-1185">Reference proteome</keyword>
<dbReference type="PANTHER" id="PTHR47510:SF3">
    <property type="entry name" value="ENDO_EXONUCLEASE_PHOSPHATASE DOMAIN-CONTAINING PROTEIN"/>
    <property type="match status" value="1"/>
</dbReference>
<evidence type="ECO:0000313" key="1">
    <source>
        <dbReference type="EMBL" id="CAB4021737.1"/>
    </source>
</evidence>
<name>A0A7D9KXY4_PARCT</name>
<gene>
    <name evidence="1" type="ORF">PACLA_8A019847</name>
</gene>
<sequence length="149" mass="16922">MIAEQLASPGALTHIINNCISKQLFPSPWKIARICVTPKVQNISSNNDLHPISILPSLSKIFERLVLRQMSDFVTNTTTGVLNQSISAYRKDHNTTTVMLAMRDDIQRAMKRKLHSQGFSKEYLKWVTTYLTGRRQFVQIDDAVSNTTN</sequence>
<protein>
    <submittedName>
        <fullName evidence="1">Uncharacterized protein</fullName>
    </submittedName>
</protein>